<name>A0ABU7YZ43_9GAMM</name>
<evidence type="ECO:0000256" key="3">
    <source>
        <dbReference type="ARBA" id="ARBA00018569"/>
    </source>
</evidence>
<evidence type="ECO:0000256" key="2">
    <source>
        <dbReference type="ARBA" id="ARBA00007637"/>
    </source>
</evidence>
<protein>
    <recommendedName>
        <fullName evidence="3">UDP-glucose 4-epimerase</fullName>
    </recommendedName>
    <alternativeName>
        <fullName evidence="5">Galactowaldenase</fullName>
    </alternativeName>
    <alternativeName>
        <fullName evidence="4">UDP-galactose 4-epimerase</fullName>
    </alternativeName>
</protein>
<comment type="pathway">
    <text evidence="1">Carbohydrate metabolism; galactose metabolism.</text>
</comment>
<evidence type="ECO:0000256" key="1">
    <source>
        <dbReference type="ARBA" id="ARBA00004947"/>
    </source>
</evidence>
<gene>
    <name evidence="7" type="ORF">SNE34_09015</name>
</gene>
<evidence type="ECO:0000313" key="7">
    <source>
        <dbReference type="EMBL" id="MEG3184149.1"/>
    </source>
</evidence>
<proteinExistence type="inferred from homology"/>
<comment type="similarity">
    <text evidence="2">Belongs to the NAD(P)-dependent epimerase/dehydratase family.</text>
</comment>
<dbReference type="EMBL" id="JAXGFP010000004">
    <property type="protein sequence ID" value="MEG3184149.1"/>
    <property type="molecule type" value="Genomic_DNA"/>
</dbReference>
<dbReference type="PANTHER" id="PTHR43725:SF53">
    <property type="entry name" value="UDP-ARABINOSE 4-EPIMERASE 1"/>
    <property type="match status" value="1"/>
</dbReference>
<dbReference type="Gene3D" id="3.40.50.720">
    <property type="entry name" value="NAD(P)-binding Rossmann-like Domain"/>
    <property type="match status" value="1"/>
</dbReference>
<accession>A0ABU7YZ43</accession>
<dbReference type="Pfam" id="PF01370">
    <property type="entry name" value="Epimerase"/>
    <property type="match status" value="1"/>
</dbReference>
<reference evidence="7 8" key="1">
    <citation type="journal article" date="2016" name="Int. J. Syst. Evol. Microbiol.">
        <title>Lysobacter erysipheiresistens sp. nov., an antagonist of powdery mildew, isolated from tobacco-cultivated soil.</title>
        <authorList>
            <person name="Xie B."/>
            <person name="Li T."/>
            <person name="Lin X."/>
            <person name="Wang C.J."/>
            <person name="Chen Y.J."/>
            <person name="Liu W.J."/>
            <person name="Zhao Z.W."/>
        </authorList>
    </citation>
    <scope>NUCLEOTIDE SEQUENCE [LARGE SCALE GENOMIC DNA]</scope>
    <source>
        <strain evidence="7 8">RS-LYSO-3</strain>
    </source>
</reference>
<dbReference type="InterPro" id="IPR036291">
    <property type="entry name" value="NAD(P)-bd_dom_sf"/>
</dbReference>
<dbReference type="RefSeq" id="WP_332616652.1">
    <property type="nucleotide sequence ID" value="NZ_JAXGFP010000004.1"/>
</dbReference>
<dbReference type="PANTHER" id="PTHR43725">
    <property type="entry name" value="UDP-GLUCOSE 4-EPIMERASE"/>
    <property type="match status" value="1"/>
</dbReference>
<dbReference type="InterPro" id="IPR001509">
    <property type="entry name" value="Epimerase_deHydtase"/>
</dbReference>
<dbReference type="SUPFAM" id="SSF51735">
    <property type="entry name" value="NAD(P)-binding Rossmann-fold domains"/>
    <property type="match status" value="1"/>
</dbReference>
<feature type="domain" description="NAD-dependent epimerase/dehydratase" evidence="6">
    <location>
        <begin position="9"/>
        <end position="238"/>
    </location>
</feature>
<sequence>MDHDIRDGVLVLGSTGFIGAHLVDRLAGLGYHVYALARSEVDSECGKVRRIQGSIDDGALLRKLIGRCRHVIYVASLTTPSASTSAPLLEISGNLTALAQVLSLAKDFPERRMLYMSSAGAVYGDLAIDADESLSRRPRSYYGAGKAAAETFIHACTATTTWQAVVLRPSNIYGPGQHAASGFAIVPTLFARAAEATSFTIWGDGQTVRDYCHVSDLIDLTIKALKHEDDTKYAVYNAASGETASILELVAACERSAGRRIDVEFQPARSFDVPHVSLNTNAARAAYRWKAKIPLREGLDQTWRWFLGSYSREQIADRE</sequence>
<evidence type="ECO:0000313" key="8">
    <source>
        <dbReference type="Proteomes" id="UP001355056"/>
    </source>
</evidence>
<organism evidence="7 8">
    <name type="scientific">Novilysobacter erysipheiresistens</name>
    <dbReference type="NCBI Taxonomy" id="1749332"/>
    <lineage>
        <taxon>Bacteria</taxon>
        <taxon>Pseudomonadati</taxon>
        <taxon>Pseudomonadota</taxon>
        <taxon>Gammaproteobacteria</taxon>
        <taxon>Lysobacterales</taxon>
        <taxon>Lysobacteraceae</taxon>
        <taxon>Novilysobacter</taxon>
    </lineage>
</organism>
<evidence type="ECO:0000259" key="6">
    <source>
        <dbReference type="Pfam" id="PF01370"/>
    </source>
</evidence>
<dbReference type="Proteomes" id="UP001355056">
    <property type="component" value="Unassembled WGS sequence"/>
</dbReference>
<evidence type="ECO:0000256" key="5">
    <source>
        <dbReference type="ARBA" id="ARBA00033067"/>
    </source>
</evidence>
<keyword evidence="8" id="KW-1185">Reference proteome</keyword>
<evidence type="ECO:0000256" key="4">
    <source>
        <dbReference type="ARBA" id="ARBA00031367"/>
    </source>
</evidence>
<comment type="caution">
    <text evidence="7">The sequence shown here is derived from an EMBL/GenBank/DDBJ whole genome shotgun (WGS) entry which is preliminary data.</text>
</comment>